<evidence type="ECO:0000259" key="15">
    <source>
        <dbReference type="PROSITE" id="PS50106"/>
    </source>
</evidence>
<dbReference type="PRINTS" id="PR01600">
    <property type="entry name" value="ZONOCCLUDNS3"/>
</dbReference>
<dbReference type="PROSITE" id="PS50052">
    <property type="entry name" value="GUANYLATE_KINASE_2"/>
    <property type="match status" value="1"/>
</dbReference>
<dbReference type="AlphaFoldDB" id="A0A9F2QZS9"/>
<feature type="domain" description="SH3" evidence="13">
    <location>
        <begin position="520"/>
        <end position="588"/>
    </location>
</feature>
<dbReference type="OrthoDB" id="418634at2759"/>
<dbReference type="SUPFAM" id="SSF52540">
    <property type="entry name" value="P-loop containing nucleoside triphosphate hydrolases"/>
    <property type="match status" value="1"/>
</dbReference>
<feature type="region of interest" description="Disordered" evidence="12">
    <location>
        <begin position="330"/>
        <end position="419"/>
    </location>
</feature>
<dbReference type="RefSeq" id="XP_007431851.1">
    <property type="nucleotide sequence ID" value="XM_007431789.3"/>
</dbReference>
<dbReference type="CDD" id="cd06729">
    <property type="entry name" value="PDZ3_ZO1-like_domain"/>
    <property type="match status" value="1"/>
</dbReference>
<dbReference type="InterPro" id="IPR001478">
    <property type="entry name" value="PDZ"/>
</dbReference>
<dbReference type="Gene3D" id="2.30.42.10">
    <property type="match status" value="3"/>
</dbReference>
<dbReference type="CDD" id="cd06728">
    <property type="entry name" value="PDZ2_ZO1-like_ds"/>
    <property type="match status" value="1"/>
</dbReference>
<evidence type="ECO:0000256" key="6">
    <source>
        <dbReference type="ARBA" id="ARBA00022475"/>
    </source>
</evidence>
<feature type="compositionally biased region" description="Basic and acidic residues" evidence="12">
    <location>
        <begin position="153"/>
        <end position="181"/>
    </location>
</feature>
<dbReference type="GO" id="GO:0005923">
    <property type="term" value="C:bicellular tight junction"/>
    <property type="evidence" value="ECO:0007669"/>
    <property type="project" value="UniProtKB-SubCell"/>
</dbReference>
<dbReference type="PANTHER" id="PTHR13865:SF11">
    <property type="entry name" value="TIGHT JUNCTION PROTEIN ZO-3"/>
    <property type="match status" value="1"/>
</dbReference>
<dbReference type="Pfam" id="PF00595">
    <property type="entry name" value="PDZ"/>
    <property type="match status" value="3"/>
</dbReference>
<dbReference type="CDD" id="cd12028">
    <property type="entry name" value="SH3_ZO-3"/>
    <property type="match status" value="1"/>
</dbReference>
<feature type="domain" description="PDZ" evidence="15">
    <location>
        <begin position="425"/>
        <end position="493"/>
    </location>
</feature>
<dbReference type="GO" id="GO:0045216">
    <property type="term" value="P:cell-cell junction organization"/>
    <property type="evidence" value="ECO:0007669"/>
    <property type="project" value="TreeGrafter"/>
</dbReference>
<evidence type="ECO:0000259" key="14">
    <source>
        <dbReference type="PROSITE" id="PS50052"/>
    </source>
</evidence>
<dbReference type="GO" id="GO:0005886">
    <property type="term" value="C:plasma membrane"/>
    <property type="evidence" value="ECO:0007669"/>
    <property type="project" value="UniProtKB-SubCell"/>
</dbReference>
<protein>
    <submittedName>
        <fullName evidence="17">Tight junction protein ZO-3 isoform X3</fullName>
    </submittedName>
</protein>
<dbReference type="FunFam" id="2.30.42.10:FF:000013">
    <property type="entry name" value="Putative tight junction protein ZO-1"/>
    <property type="match status" value="1"/>
</dbReference>
<reference evidence="17" key="1">
    <citation type="submission" date="2025-08" db="UniProtKB">
        <authorList>
            <consortium name="RefSeq"/>
        </authorList>
    </citation>
    <scope>IDENTIFICATION</scope>
    <source>
        <tissue evidence="17">Liver</tissue>
    </source>
</reference>
<dbReference type="GO" id="GO:0090557">
    <property type="term" value="P:establishment of endothelial intestinal barrier"/>
    <property type="evidence" value="ECO:0007669"/>
    <property type="project" value="TreeGrafter"/>
</dbReference>
<dbReference type="SUPFAM" id="SSF50044">
    <property type="entry name" value="SH3-domain"/>
    <property type="match status" value="1"/>
</dbReference>
<evidence type="ECO:0000256" key="7">
    <source>
        <dbReference type="ARBA" id="ARBA00022553"/>
    </source>
</evidence>
<keyword evidence="5 11" id="KW-0728">SH3 domain</keyword>
<evidence type="ECO:0000313" key="17">
    <source>
        <dbReference type="RefSeq" id="XP_007431851.1"/>
    </source>
</evidence>
<dbReference type="Gene3D" id="3.40.50.300">
    <property type="entry name" value="P-loop containing nucleotide triphosphate hydrolases"/>
    <property type="match status" value="1"/>
</dbReference>
<evidence type="ECO:0000256" key="9">
    <source>
        <dbReference type="ARBA" id="ARBA00022949"/>
    </source>
</evidence>
<evidence type="ECO:0000256" key="1">
    <source>
        <dbReference type="ARBA" id="ARBA00004413"/>
    </source>
</evidence>
<dbReference type="InterPro" id="IPR008144">
    <property type="entry name" value="Guanylate_kin-like_dom"/>
</dbReference>
<organism evidence="16 17">
    <name type="scientific">Python bivittatus</name>
    <name type="common">Burmese python</name>
    <name type="synonym">Python molurus bivittatus</name>
    <dbReference type="NCBI Taxonomy" id="176946"/>
    <lineage>
        <taxon>Eukaryota</taxon>
        <taxon>Metazoa</taxon>
        <taxon>Chordata</taxon>
        <taxon>Craniata</taxon>
        <taxon>Vertebrata</taxon>
        <taxon>Euteleostomi</taxon>
        <taxon>Lepidosauria</taxon>
        <taxon>Squamata</taxon>
        <taxon>Bifurcata</taxon>
        <taxon>Unidentata</taxon>
        <taxon>Episquamata</taxon>
        <taxon>Toxicofera</taxon>
        <taxon>Serpentes</taxon>
        <taxon>Henophidia</taxon>
        <taxon>Pythonidae</taxon>
        <taxon>Python</taxon>
    </lineage>
</organism>
<feature type="compositionally biased region" description="Basic and acidic residues" evidence="12">
    <location>
        <begin position="366"/>
        <end position="384"/>
    </location>
</feature>
<dbReference type="GeneID" id="103067011"/>
<dbReference type="Pfam" id="PF07653">
    <property type="entry name" value="SH3_2"/>
    <property type="match status" value="1"/>
</dbReference>
<feature type="domain" description="PDZ" evidence="15">
    <location>
        <begin position="11"/>
        <end position="98"/>
    </location>
</feature>
<dbReference type="Pfam" id="PF00625">
    <property type="entry name" value="Guanylate_kin"/>
    <property type="match status" value="1"/>
</dbReference>
<keyword evidence="16" id="KW-1185">Reference proteome</keyword>
<dbReference type="InterPro" id="IPR005420">
    <property type="entry name" value="ZO-3"/>
</dbReference>
<keyword evidence="6" id="KW-1003">Cell membrane</keyword>
<feature type="compositionally biased region" description="Polar residues" evidence="12">
    <location>
        <begin position="109"/>
        <end position="120"/>
    </location>
</feature>
<dbReference type="CTD" id="27134"/>
<evidence type="ECO:0000256" key="2">
    <source>
        <dbReference type="ARBA" id="ARBA00004435"/>
    </source>
</evidence>
<proteinExistence type="inferred from homology"/>
<dbReference type="PROSITE" id="PS50002">
    <property type="entry name" value="SH3"/>
    <property type="match status" value="1"/>
</dbReference>
<dbReference type="PANTHER" id="PTHR13865">
    <property type="entry name" value="TIGHT JUNCTION PROTEIN"/>
    <property type="match status" value="1"/>
</dbReference>
<evidence type="ECO:0000259" key="13">
    <source>
        <dbReference type="PROSITE" id="PS50002"/>
    </source>
</evidence>
<dbReference type="PROSITE" id="PS50106">
    <property type="entry name" value="PDZ"/>
    <property type="match status" value="3"/>
</dbReference>
<feature type="domain" description="Guanylate kinase-like" evidence="14">
    <location>
        <begin position="696"/>
        <end position="796"/>
    </location>
</feature>
<dbReference type="GO" id="GO:0050839">
    <property type="term" value="F:cell adhesion molecule binding"/>
    <property type="evidence" value="ECO:0007669"/>
    <property type="project" value="TreeGrafter"/>
</dbReference>
<keyword evidence="8" id="KW-0677">Repeat</keyword>
<dbReference type="GO" id="GO:0098609">
    <property type="term" value="P:cell-cell adhesion"/>
    <property type="evidence" value="ECO:0007669"/>
    <property type="project" value="TreeGrafter"/>
</dbReference>
<keyword evidence="4" id="KW-0796">Tight junction</keyword>
<evidence type="ECO:0000256" key="10">
    <source>
        <dbReference type="ARBA" id="ARBA00023136"/>
    </source>
</evidence>
<dbReference type="Gene3D" id="2.30.30.40">
    <property type="entry name" value="SH3 Domains"/>
    <property type="match status" value="1"/>
</dbReference>
<accession>A0A9F2QZS9</accession>
<keyword evidence="10" id="KW-0472">Membrane</keyword>
<feature type="compositionally biased region" description="Basic and acidic residues" evidence="12">
    <location>
        <begin position="333"/>
        <end position="344"/>
    </location>
</feature>
<dbReference type="InterPro" id="IPR036034">
    <property type="entry name" value="PDZ_sf"/>
</dbReference>
<sequence>MEEMIIWEQYTITLNRDPRKGFGIAISGGRDRPNSADGDTSIVISDVVPGGPAVGRLQTRDKIAMVNGLSMENVSSSFAISTLKTCGKLANITVKRPRKIHLPVAKPSQPRNQPSGTPTPHLTDGRNDDSDEDYGDRDDESTPLGRHPGQSQRRTEADRGYDGDSSSERSSGHYRDDDNGTHRQTLRSRRRSQEGGHRKRNQDSGSDRPPFANGHSHKGSTSGLALMSGFKRLPKQDVPMKPVRSVLVKRKESEEYGLKLGSQIFIKHITESGLAAKDNSLQEGDLILKINGIVSENMSLGETRQLIEQSEGKLTLLVLRDNSQFLVNIPQVRDSDTESSHLDDISDLGSDISPPPPVASLPHSPESLKRDSVRSQRGYSREEMAMEELTSTSIPNAEEPPSNGYDSQGNNSIVQSGGNLGYSPDSKVVRFVKAKNIGLRLAGGNDVGIFVAGVQEGSPAEIQGIQEGDQILQVNERPFQNVTREDAVQYLMELPPGEEVMLHVQNKQDIYKKMVRSNVGDSFYIRTHFDFEKDAPSGLSFTRGEVFHVVDTMYRGKLGSWLALRMGKELQELDKGIIPNQSRAEQISSLESVLKATSRTSSVLGARAEFWKLRGLRGAKRALRKSREDLSTLTKQGHYPPYEKVVLKEATFKRPVVILGPIADIAMQKLSTEMPDQFQIAESVSREGGSAKVIKLDTVWQIAKQDKHALLDITPAAVERLNYVQYFPIVVFCEPDSRQGIKAMRQWLAPDSKKSSRRLFAQANKMRKYCSHLFTATISLAGGSNSWYQTLKDIVQIQQARPVWMTEEQVDASAEESLDILNQTSAISLGDLTCDSRANSDYEETDAEGEPYTDQELEEPYQEAALSRSSEPAEQSLDRELNERVAAALAYPIDLHDGDHQPQGQWQSNYDIREYEHEALRKKFTHAQSYDSESDQDYGYDWGPATDL</sequence>
<dbReference type="GO" id="GO:1905605">
    <property type="term" value="P:positive regulation of blood-brain barrier permeability"/>
    <property type="evidence" value="ECO:0007669"/>
    <property type="project" value="TreeGrafter"/>
</dbReference>
<name>A0A9F2QZS9_PYTBI</name>
<dbReference type="SMART" id="SM00072">
    <property type="entry name" value="GuKc"/>
    <property type="match status" value="1"/>
</dbReference>
<dbReference type="Proteomes" id="UP000695026">
    <property type="component" value="Unplaced"/>
</dbReference>
<dbReference type="PRINTS" id="PR01597">
    <property type="entry name" value="ZONOCCLUDNS"/>
</dbReference>
<feature type="region of interest" description="Disordered" evidence="12">
    <location>
        <begin position="98"/>
        <end position="223"/>
    </location>
</feature>
<evidence type="ECO:0000256" key="11">
    <source>
        <dbReference type="PROSITE-ProRule" id="PRU00192"/>
    </source>
</evidence>
<dbReference type="CDD" id="cd06727">
    <property type="entry name" value="PDZ1_ZO1-like"/>
    <property type="match status" value="1"/>
</dbReference>
<dbReference type="InterPro" id="IPR008145">
    <property type="entry name" value="GK/Ca_channel_bsu"/>
</dbReference>
<dbReference type="SUPFAM" id="SSF50156">
    <property type="entry name" value="PDZ domain-like"/>
    <property type="match status" value="3"/>
</dbReference>
<feature type="compositionally biased region" description="Polar residues" evidence="12">
    <location>
        <begin position="404"/>
        <end position="417"/>
    </location>
</feature>
<comment type="subcellular location">
    <subcellularLocation>
        <location evidence="2">Cell junction</location>
        <location evidence="2">Tight junction</location>
    </subcellularLocation>
    <subcellularLocation>
        <location evidence="1">Cell membrane</location>
        <topology evidence="1">Peripheral membrane protein</topology>
        <orientation evidence="1">Cytoplasmic side</orientation>
    </subcellularLocation>
</comment>
<dbReference type="InterPro" id="IPR001452">
    <property type="entry name" value="SH3_domain"/>
</dbReference>
<dbReference type="OMA" id="VLMRPVK"/>
<dbReference type="SMART" id="SM00228">
    <property type="entry name" value="PDZ"/>
    <property type="match status" value="3"/>
</dbReference>
<evidence type="ECO:0000256" key="4">
    <source>
        <dbReference type="ARBA" id="ARBA00022427"/>
    </source>
</evidence>
<feature type="region of interest" description="Disordered" evidence="12">
    <location>
        <begin position="926"/>
        <end position="948"/>
    </location>
</feature>
<feature type="compositionally biased region" description="Acidic residues" evidence="12">
    <location>
        <begin position="129"/>
        <end position="141"/>
    </location>
</feature>
<dbReference type="InterPro" id="IPR027417">
    <property type="entry name" value="P-loop_NTPase"/>
</dbReference>
<evidence type="ECO:0000313" key="16">
    <source>
        <dbReference type="Proteomes" id="UP000695026"/>
    </source>
</evidence>
<feature type="domain" description="PDZ" evidence="15">
    <location>
        <begin position="245"/>
        <end position="322"/>
    </location>
</feature>
<evidence type="ECO:0000256" key="8">
    <source>
        <dbReference type="ARBA" id="ARBA00022737"/>
    </source>
</evidence>
<dbReference type="InterPro" id="IPR005417">
    <property type="entry name" value="ZO"/>
</dbReference>
<dbReference type="FunFam" id="3.40.50.300:FF:000110">
    <property type="entry name" value="tight junction protein ZO-1 isoform X1"/>
    <property type="match status" value="1"/>
</dbReference>
<dbReference type="InterPro" id="IPR036028">
    <property type="entry name" value="SH3-like_dom_sf"/>
</dbReference>
<gene>
    <name evidence="17" type="primary">TJP3</name>
</gene>
<dbReference type="FunFam" id="2.30.42.10:FF:000009">
    <property type="entry name" value="Putative tight junction protein ZO-1"/>
    <property type="match status" value="1"/>
</dbReference>
<keyword evidence="9" id="KW-0965">Cell junction</keyword>
<evidence type="ECO:0000256" key="5">
    <source>
        <dbReference type="ARBA" id="ARBA00022443"/>
    </source>
</evidence>
<dbReference type="GO" id="GO:0150105">
    <property type="term" value="P:protein localization to cell-cell junction"/>
    <property type="evidence" value="ECO:0007669"/>
    <property type="project" value="TreeGrafter"/>
</dbReference>
<comment type="similarity">
    <text evidence="3">Belongs to the MAGUK family.</text>
</comment>
<evidence type="ECO:0000256" key="3">
    <source>
        <dbReference type="ARBA" id="ARBA00007014"/>
    </source>
</evidence>
<evidence type="ECO:0000256" key="12">
    <source>
        <dbReference type="SAM" id="MobiDB-lite"/>
    </source>
</evidence>
<keyword evidence="7" id="KW-0597">Phosphoprotein</keyword>
<feature type="compositionally biased region" description="Basic and acidic residues" evidence="12">
    <location>
        <begin position="191"/>
        <end position="206"/>
    </location>
</feature>